<dbReference type="EMBL" id="MN740675">
    <property type="protein sequence ID" value="QHS80102.1"/>
    <property type="molecule type" value="Genomic_DNA"/>
</dbReference>
<name>A0A6C0AK51_9ZZZZ</name>
<evidence type="ECO:0000313" key="1">
    <source>
        <dbReference type="EMBL" id="QHS80102.1"/>
    </source>
</evidence>
<dbReference type="AlphaFoldDB" id="A0A6C0AK51"/>
<sequence>MDISANMIDLHFLTNLHDKKKLGLEENNTTSKKDILLYRKKILQLTKDMLRGGKSVEKINDSFNHYIKQCVEHFKFTELSATIQNDYKHIDIPDSIKEPPKQINLKEINKNMLKPKKITTVKLTNLLDIKIKKNKKKKPMILPQKRN</sequence>
<accession>A0A6C0AK51</accession>
<protein>
    <submittedName>
        <fullName evidence="1">Uncharacterized protein</fullName>
    </submittedName>
</protein>
<reference evidence="1" key="1">
    <citation type="journal article" date="2020" name="Nature">
        <title>Giant virus diversity and host interactions through global metagenomics.</title>
        <authorList>
            <person name="Schulz F."/>
            <person name="Roux S."/>
            <person name="Paez-Espino D."/>
            <person name="Jungbluth S."/>
            <person name="Walsh D.A."/>
            <person name="Denef V.J."/>
            <person name="McMahon K.D."/>
            <person name="Konstantinidis K.T."/>
            <person name="Eloe-Fadrosh E.A."/>
            <person name="Kyrpides N.C."/>
            <person name="Woyke T."/>
        </authorList>
    </citation>
    <scope>NUCLEOTIDE SEQUENCE</scope>
    <source>
        <strain evidence="1">GVMAG-S-1039698-54</strain>
    </source>
</reference>
<proteinExistence type="predicted"/>
<organism evidence="1">
    <name type="scientific">viral metagenome</name>
    <dbReference type="NCBI Taxonomy" id="1070528"/>
    <lineage>
        <taxon>unclassified sequences</taxon>
        <taxon>metagenomes</taxon>
        <taxon>organismal metagenomes</taxon>
    </lineage>
</organism>